<dbReference type="SUPFAM" id="SSF51338">
    <property type="entry name" value="Composite domain of metallo-dependent hydrolases"/>
    <property type="match status" value="1"/>
</dbReference>
<dbReference type="PANTHER" id="PTHR22642:SF2">
    <property type="entry name" value="PROTEIN LONG AFTER FAR-RED 3"/>
    <property type="match status" value="1"/>
</dbReference>
<dbReference type="Gene3D" id="3.20.20.140">
    <property type="entry name" value="Metal-dependent hydrolases"/>
    <property type="match status" value="1"/>
</dbReference>
<dbReference type="AlphaFoldDB" id="A0AAT9LAK1"/>
<protein>
    <submittedName>
        <fullName evidence="2">Amidohydrolase</fullName>
    </submittedName>
</protein>
<dbReference type="EMBL" id="CP062796">
    <property type="protein sequence ID" value="QUL98126.1"/>
    <property type="molecule type" value="Genomic_DNA"/>
</dbReference>
<proteinExistence type="predicted"/>
<dbReference type="Gene3D" id="3.10.310.70">
    <property type="match status" value="1"/>
</dbReference>
<accession>A0AAT9LAK1</accession>
<feature type="domain" description="Amidohydrolase 3" evidence="1">
    <location>
        <begin position="48"/>
        <end position="522"/>
    </location>
</feature>
<dbReference type="GO" id="GO:0016810">
    <property type="term" value="F:hydrolase activity, acting on carbon-nitrogen (but not peptide) bonds"/>
    <property type="evidence" value="ECO:0007669"/>
    <property type="project" value="InterPro"/>
</dbReference>
<dbReference type="Gene3D" id="2.30.40.10">
    <property type="entry name" value="Urease, subunit C, domain 1"/>
    <property type="match status" value="1"/>
</dbReference>
<reference evidence="2" key="1">
    <citation type="submission" date="2020-10" db="EMBL/GenBank/DDBJ databases">
        <authorList>
            <person name="Kadnikov V."/>
            <person name="Beletsky A.V."/>
            <person name="Mardanov A.V."/>
            <person name="Karnachuk O.V."/>
            <person name="Ravin N.V."/>
        </authorList>
    </citation>
    <scope>NUCLEOTIDE SEQUENCE</scope>
    <source>
        <strain evidence="2">Bu02</strain>
    </source>
</reference>
<sequence>MTSYLFYGGRIHTMGRPGVVDAMLVVGDKVRAVGTEGEMRAFALSDTREVDLKGKAVYPGFHDSHIHFMQYAMSLRRVNLHGVDSLEKGLEVVREAVKKAGPGSWVVGGGWDKSLWLRFPTRRELDSVSGDTPVVLSSKDGHSVWVNSRVLSIAGITSETATPAGGAILKDERGEPTGILQDAAQDLVWRFVPEDTFEELLEACTEAIPRLWSMGITCVHAPDGIELFKIGRKIREKGEYPLRIAVMPPVSALSVLSALDIRQGFGDDWVWTAQIKMFKDGSLGSSTALLFEPYEHLPGYYGVEVTSDRDLERDVRRCVEAGYGAAIHAIGDRAVARALDAIEANFAESRRKGIRHRIEHAQMVREQDIPRFKELDVIASVQPAHVVADRYMADREWGKRSERAYSFGQLKRSGVLLAFGSDAPVETPDPIFGIHCAVNRNLPGEGPETQWHPSEKVTVEDAVRAYTKNAAYAVGREQVLGELVPGKCADFVVLSVDLTEVPPDRIGEVRVLATSIGGEVVYGMENLG</sequence>
<organism evidence="2">
    <name type="scientific">Candidatus Fermentithermobacillus carboniphilus</name>
    <dbReference type="NCBI Taxonomy" id="3085328"/>
    <lineage>
        <taxon>Bacteria</taxon>
        <taxon>Bacillati</taxon>
        <taxon>Bacillota</taxon>
        <taxon>Candidatus Fermentithermobacillia</taxon>
        <taxon>Candidatus Fermentithermobacillales</taxon>
        <taxon>Candidatus Fermentithermobacillaceae</taxon>
        <taxon>Candidatus Fermentithermobacillus</taxon>
    </lineage>
</organism>
<dbReference type="InterPro" id="IPR011059">
    <property type="entry name" value="Metal-dep_hydrolase_composite"/>
</dbReference>
<dbReference type="Pfam" id="PF07969">
    <property type="entry name" value="Amidohydro_3"/>
    <property type="match status" value="1"/>
</dbReference>
<dbReference type="InterPro" id="IPR033932">
    <property type="entry name" value="YtcJ-like"/>
</dbReference>
<name>A0AAT9LAK1_9FIRM</name>
<evidence type="ECO:0000259" key="1">
    <source>
        <dbReference type="Pfam" id="PF07969"/>
    </source>
</evidence>
<dbReference type="KEGG" id="fcz:IMF26_08725"/>
<dbReference type="SUPFAM" id="SSF51556">
    <property type="entry name" value="Metallo-dependent hydrolases"/>
    <property type="match status" value="1"/>
</dbReference>
<gene>
    <name evidence="2" type="ORF">IMF26_08725</name>
</gene>
<dbReference type="InterPro" id="IPR013108">
    <property type="entry name" value="Amidohydro_3"/>
</dbReference>
<dbReference type="InterPro" id="IPR032466">
    <property type="entry name" value="Metal_Hydrolase"/>
</dbReference>
<dbReference type="CDD" id="cd01300">
    <property type="entry name" value="YtcJ_like"/>
    <property type="match status" value="1"/>
</dbReference>
<evidence type="ECO:0000313" key="2">
    <source>
        <dbReference type="EMBL" id="QUL98126.1"/>
    </source>
</evidence>
<dbReference type="PANTHER" id="PTHR22642">
    <property type="entry name" value="IMIDAZOLONEPROPIONASE"/>
    <property type="match status" value="1"/>
</dbReference>
<reference evidence="2" key="2">
    <citation type="journal article" date="2023" name="Biology">
        <title>Prokaryotic Life Associated with Coal-Fire Gas Vents Revealed by Metagenomics.</title>
        <authorList>
            <person name="Kadnikov V.V."/>
            <person name="Mardanov A.V."/>
            <person name="Beletsky A.V."/>
            <person name="Karnachuk O.V."/>
            <person name="Ravin N.V."/>
        </authorList>
    </citation>
    <scope>NUCLEOTIDE SEQUENCE</scope>
    <source>
        <strain evidence="2">Bu02</strain>
    </source>
</reference>